<accession>B0DCZ1</accession>
<dbReference type="AlphaFoldDB" id="B0DCZ1"/>
<protein>
    <submittedName>
        <fullName evidence="1">Predicted protein</fullName>
    </submittedName>
</protein>
<dbReference type="InParanoid" id="B0DCZ1"/>
<dbReference type="EMBL" id="DS547104">
    <property type="protein sequence ID" value="EDR07383.1"/>
    <property type="molecule type" value="Genomic_DNA"/>
</dbReference>
<dbReference type="KEGG" id="lbc:LACBIDRAFT_327831"/>
<evidence type="ECO:0000313" key="2">
    <source>
        <dbReference type="Proteomes" id="UP000001194"/>
    </source>
</evidence>
<evidence type="ECO:0000313" key="1">
    <source>
        <dbReference type="EMBL" id="EDR07383.1"/>
    </source>
</evidence>
<dbReference type="HOGENOM" id="CLU_924585_0_0_1"/>
<dbReference type="Proteomes" id="UP000001194">
    <property type="component" value="Unassembled WGS sequence"/>
</dbReference>
<sequence length="301" mass="33781">MSMSTSKNVDAYIHILPALEHVRPPPSPIILKQAESVFIWCYIGRALEKKNGQKTQNPSSLAPSTALDRYMSGTPRNCSSETNLWEDLRLFGEMTYSISSTLASVKLRQPPGIRAFDAPPGFTVVPKLIVQTLASERTMSFTTSNDELALRSKRRMEHPRGTPVFTQYTKHFQNNKKICSIKRLSGCALAAAAGAGAATHGINVSKPVNAENLGLWTYSWAQPQEEWSPQAALARAEVFYESWLEGKLGVSQRETYGDHDDGWFEFSWVLGSEEPEVKSSRYGYCIFFDHQYLRQSHPAQR</sequence>
<name>B0DCZ1_LACBS</name>
<dbReference type="RefSeq" id="XP_001881775.1">
    <property type="nucleotide sequence ID" value="XM_001881740.1"/>
</dbReference>
<gene>
    <name evidence="1" type="ORF">LACBIDRAFT_327831</name>
</gene>
<keyword evidence="2" id="KW-1185">Reference proteome</keyword>
<dbReference type="GeneID" id="6077452"/>
<proteinExistence type="predicted"/>
<reference evidence="1 2" key="1">
    <citation type="journal article" date="2008" name="Nature">
        <title>The genome of Laccaria bicolor provides insights into mycorrhizal symbiosis.</title>
        <authorList>
            <person name="Martin F."/>
            <person name="Aerts A."/>
            <person name="Ahren D."/>
            <person name="Brun A."/>
            <person name="Danchin E.G.J."/>
            <person name="Duchaussoy F."/>
            <person name="Gibon J."/>
            <person name="Kohler A."/>
            <person name="Lindquist E."/>
            <person name="Pereda V."/>
            <person name="Salamov A."/>
            <person name="Shapiro H.J."/>
            <person name="Wuyts J."/>
            <person name="Blaudez D."/>
            <person name="Buee M."/>
            <person name="Brokstein P."/>
            <person name="Canbaeck B."/>
            <person name="Cohen D."/>
            <person name="Courty P.E."/>
            <person name="Coutinho P.M."/>
            <person name="Delaruelle C."/>
            <person name="Detter J.C."/>
            <person name="Deveau A."/>
            <person name="DiFazio S."/>
            <person name="Duplessis S."/>
            <person name="Fraissinet-Tachet L."/>
            <person name="Lucic E."/>
            <person name="Frey-Klett P."/>
            <person name="Fourrey C."/>
            <person name="Feussner I."/>
            <person name="Gay G."/>
            <person name="Grimwood J."/>
            <person name="Hoegger P.J."/>
            <person name="Jain P."/>
            <person name="Kilaru S."/>
            <person name="Labbe J."/>
            <person name="Lin Y.C."/>
            <person name="Legue V."/>
            <person name="Le Tacon F."/>
            <person name="Marmeisse R."/>
            <person name="Melayah D."/>
            <person name="Montanini B."/>
            <person name="Muratet M."/>
            <person name="Nehls U."/>
            <person name="Niculita-Hirzel H."/>
            <person name="Oudot-Le Secq M.P."/>
            <person name="Peter M."/>
            <person name="Quesneville H."/>
            <person name="Rajashekar B."/>
            <person name="Reich M."/>
            <person name="Rouhier N."/>
            <person name="Schmutz J."/>
            <person name="Yin T."/>
            <person name="Chalot M."/>
            <person name="Henrissat B."/>
            <person name="Kuees U."/>
            <person name="Lucas S."/>
            <person name="Van de Peer Y."/>
            <person name="Podila G.K."/>
            <person name="Polle A."/>
            <person name="Pukkila P.J."/>
            <person name="Richardson P.M."/>
            <person name="Rouze P."/>
            <person name="Sanders I.R."/>
            <person name="Stajich J.E."/>
            <person name="Tunlid A."/>
            <person name="Tuskan G."/>
            <person name="Grigoriev I.V."/>
        </authorList>
    </citation>
    <scope>NUCLEOTIDE SEQUENCE [LARGE SCALE GENOMIC DNA]</scope>
    <source>
        <strain evidence="2">S238N-H82 / ATCC MYA-4686</strain>
    </source>
</reference>
<organism evidence="2">
    <name type="scientific">Laccaria bicolor (strain S238N-H82 / ATCC MYA-4686)</name>
    <name type="common">Bicoloured deceiver</name>
    <name type="synonym">Laccaria laccata var. bicolor</name>
    <dbReference type="NCBI Taxonomy" id="486041"/>
    <lineage>
        <taxon>Eukaryota</taxon>
        <taxon>Fungi</taxon>
        <taxon>Dikarya</taxon>
        <taxon>Basidiomycota</taxon>
        <taxon>Agaricomycotina</taxon>
        <taxon>Agaricomycetes</taxon>
        <taxon>Agaricomycetidae</taxon>
        <taxon>Agaricales</taxon>
        <taxon>Agaricineae</taxon>
        <taxon>Hydnangiaceae</taxon>
        <taxon>Laccaria</taxon>
    </lineage>
</organism>